<sequence length="128" mass="13870">MTSAPDRTQAITETVHRYIELVGGGGDADALVELYAADATVEDPVGGEVHIGHQAIRNFYSAITGLQRESELVSLRVAGNEAAFHFALTITNGDHRMRIEPIDVMVFDADGKVSGMKAYWSAENITHL</sequence>
<evidence type="ECO:0000259" key="1">
    <source>
        <dbReference type="Pfam" id="PF12680"/>
    </source>
</evidence>
<name>A0A1X1TFR3_9MYCO</name>
<evidence type="ECO:0000313" key="2">
    <source>
        <dbReference type="EMBL" id="ORV43386.1"/>
    </source>
</evidence>
<dbReference type="RefSeq" id="WP_085129618.1">
    <property type="nucleotide sequence ID" value="NZ_LQOT01000057.1"/>
</dbReference>
<dbReference type="Gene3D" id="3.10.450.50">
    <property type="match status" value="1"/>
</dbReference>
<comment type="caution">
    <text evidence="2">The sequence shown here is derived from an EMBL/GenBank/DDBJ whole genome shotgun (WGS) entry which is preliminary data.</text>
</comment>
<dbReference type="Pfam" id="PF12680">
    <property type="entry name" value="SnoaL_2"/>
    <property type="match status" value="1"/>
</dbReference>
<keyword evidence="3" id="KW-1185">Reference proteome</keyword>
<dbReference type="GO" id="GO:0016853">
    <property type="term" value="F:isomerase activity"/>
    <property type="evidence" value="ECO:0007669"/>
    <property type="project" value="UniProtKB-KW"/>
</dbReference>
<evidence type="ECO:0000313" key="3">
    <source>
        <dbReference type="Proteomes" id="UP000193465"/>
    </source>
</evidence>
<dbReference type="AlphaFoldDB" id="A0A1X1TFR3"/>
<gene>
    <name evidence="2" type="ORF">AWC02_15110</name>
</gene>
<protein>
    <submittedName>
        <fullName evidence="2">Steroid delta-isomerase</fullName>
    </submittedName>
</protein>
<dbReference type="InterPro" id="IPR032710">
    <property type="entry name" value="NTF2-like_dom_sf"/>
</dbReference>
<reference evidence="2 3" key="1">
    <citation type="submission" date="2016-01" db="EMBL/GenBank/DDBJ databases">
        <title>The new phylogeny of the genus Mycobacterium.</title>
        <authorList>
            <person name="Tarcisio F."/>
            <person name="Conor M."/>
            <person name="Antonella G."/>
            <person name="Elisabetta G."/>
            <person name="Giulia F.S."/>
            <person name="Sara T."/>
            <person name="Anna F."/>
            <person name="Clotilde B."/>
            <person name="Roberto B."/>
            <person name="Veronica D.S."/>
            <person name="Fabio R."/>
            <person name="Monica P."/>
            <person name="Olivier J."/>
            <person name="Enrico T."/>
            <person name="Nicola S."/>
        </authorList>
    </citation>
    <scope>NUCLEOTIDE SEQUENCE [LARGE SCALE GENOMIC DNA]</scope>
    <source>
        <strain evidence="2 3">ATCC 27353</strain>
    </source>
</reference>
<dbReference type="SUPFAM" id="SSF54427">
    <property type="entry name" value="NTF2-like"/>
    <property type="match status" value="1"/>
</dbReference>
<keyword evidence="2" id="KW-0413">Isomerase</keyword>
<feature type="domain" description="SnoaL-like" evidence="1">
    <location>
        <begin position="15"/>
        <end position="114"/>
    </location>
</feature>
<dbReference type="InterPro" id="IPR037401">
    <property type="entry name" value="SnoaL-like"/>
</dbReference>
<organism evidence="2 3">
    <name type="scientific">Mycolicibacter engbaekii</name>
    <dbReference type="NCBI Taxonomy" id="188915"/>
    <lineage>
        <taxon>Bacteria</taxon>
        <taxon>Bacillati</taxon>
        <taxon>Actinomycetota</taxon>
        <taxon>Actinomycetes</taxon>
        <taxon>Mycobacteriales</taxon>
        <taxon>Mycobacteriaceae</taxon>
        <taxon>Mycolicibacter</taxon>
    </lineage>
</organism>
<dbReference type="EMBL" id="LQOT01000057">
    <property type="protein sequence ID" value="ORV43386.1"/>
    <property type="molecule type" value="Genomic_DNA"/>
</dbReference>
<accession>A0A1X1TFR3</accession>
<dbReference type="Proteomes" id="UP000193465">
    <property type="component" value="Unassembled WGS sequence"/>
</dbReference>
<proteinExistence type="predicted"/>
<dbReference type="STRING" id="188915.AWC02_15110"/>